<dbReference type="InterPro" id="IPR035983">
    <property type="entry name" value="Hect_E3_ubiquitin_ligase"/>
</dbReference>
<dbReference type="PaxDb" id="35128-Thaps5093"/>
<feature type="compositionally biased region" description="Polar residues" evidence="2">
    <location>
        <begin position="119"/>
        <end position="130"/>
    </location>
</feature>
<feature type="coiled-coil region" evidence="1">
    <location>
        <begin position="420"/>
        <end position="454"/>
    </location>
</feature>
<reference evidence="3 4" key="2">
    <citation type="journal article" date="2008" name="Nature">
        <title>The Phaeodactylum genome reveals the evolutionary history of diatom genomes.</title>
        <authorList>
            <person name="Bowler C."/>
            <person name="Allen A.E."/>
            <person name="Badger J.H."/>
            <person name="Grimwood J."/>
            <person name="Jabbari K."/>
            <person name="Kuo A."/>
            <person name="Maheswari U."/>
            <person name="Martens C."/>
            <person name="Maumus F."/>
            <person name="Otillar R.P."/>
            <person name="Rayko E."/>
            <person name="Salamov A."/>
            <person name="Vandepoele K."/>
            <person name="Beszteri B."/>
            <person name="Gruber A."/>
            <person name="Heijde M."/>
            <person name="Katinka M."/>
            <person name="Mock T."/>
            <person name="Valentin K."/>
            <person name="Verret F."/>
            <person name="Berges J.A."/>
            <person name="Brownlee C."/>
            <person name="Cadoret J.P."/>
            <person name="Chiovitti A."/>
            <person name="Choi C.J."/>
            <person name="Coesel S."/>
            <person name="De Martino A."/>
            <person name="Detter J.C."/>
            <person name="Durkin C."/>
            <person name="Falciatore A."/>
            <person name="Fournet J."/>
            <person name="Haruta M."/>
            <person name="Huysman M.J."/>
            <person name="Jenkins B.D."/>
            <person name="Jiroutova K."/>
            <person name="Jorgensen R.E."/>
            <person name="Joubert Y."/>
            <person name="Kaplan A."/>
            <person name="Kroger N."/>
            <person name="Kroth P.G."/>
            <person name="La Roche J."/>
            <person name="Lindquist E."/>
            <person name="Lommer M."/>
            <person name="Martin-Jezequel V."/>
            <person name="Lopez P.J."/>
            <person name="Lucas S."/>
            <person name="Mangogna M."/>
            <person name="McGinnis K."/>
            <person name="Medlin L.K."/>
            <person name="Montsant A."/>
            <person name="Oudot-Le Secq M.P."/>
            <person name="Napoli C."/>
            <person name="Obornik M."/>
            <person name="Parker M.S."/>
            <person name="Petit J.L."/>
            <person name="Porcel B.M."/>
            <person name="Poulsen N."/>
            <person name="Robison M."/>
            <person name="Rychlewski L."/>
            <person name="Rynearson T.A."/>
            <person name="Schmutz J."/>
            <person name="Shapiro H."/>
            <person name="Siaut M."/>
            <person name="Stanley M."/>
            <person name="Sussman M.R."/>
            <person name="Taylor A.R."/>
            <person name="Vardi A."/>
            <person name="von Dassow P."/>
            <person name="Vyverman W."/>
            <person name="Willis A."/>
            <person name="Wyrwicz L.S."/>
            <person name="Rokhsar D.S."/>
            <person name="Weissenbach J."/>
            <person name="Armbrust E.V."/>
            <person name="Green B.R."/>
            <person name="Van de Peer Y."/>
            <person name="Grigoriev I.V."/>
        </authorList>
    </citation>
    <scope>NUCLEOTIDE SEQUENCE [LARGE SCALE GENOMIC DNA]</scope>
    <source>
        <strain evidence="3 4">CCMP1335</strain>
    </source>
</reference>
<dbReference type="EMBL" id="CM000642">
    <property type="protein sequence ID" value="EED92299.1"/>
    <property type="molecule type" value="Genomic_DNA"/>
</dbReference>
<feature type="region of interest" description="Disordered" evidence="2">
    <location>
        <begin position="1"/>
        <end position="160"/>
    </location>
</feature>
<dbReference type="SUPFAM" id="SSF56204">
    <property type="entry name" value="Hect, E3 ligase catalytic domain"/>
    <property type="match status" value="1"/>
</dbReference>
<gene>
    <name evidence="3" type="ORF">THAPSDRAFT_5093</name>
</gene>
<dbReference type="Proteomes" id="UP000001449">
    <property type="component" value="Chromosome 5"/>
</dbReference>
<dbReference type="GO" id="GO:0004842">
    <property type="term" value="F:ubiquitin-protein transferase activity"/>
    <property type="evidence" value="ECO:0007669"/>
    <property type="project" value="InterPro"/>
</dbReference>
<dbReference type="RefSeq" id="XP_002290547.1">
    <property type="nucleotide sequence ID" value="XM_002290511.1"/>
</dbReference>
<reference evidence="3 4" key="1">
    <citation type="journal article" date="2004" name="Science">
        <title>The genome of the diatom Thalassiosira pseudonana: ecology, evolution, and metabolism.</title>
        <authorList>
            <person name="Armbrust E.V."/>
            <person name="Berges J.A."/>
            <person name="Bowler C."/>
            <person name="Green B.R."/>
            <person name="Martinez D."/>
            <person name="Putnam N.H."/>
            <person name="Zhou S."/>
            <person name="Allen A.E."/>
            <person name="Apt K.E."/>
            <person name="Bechner M."/>
            <person name="Brzezinski M.A."/>
            <person name="Chaal B.K."/>
            <person name="Chiovitti A."/>
            <person name="Davis A.K."/>
            <person name="Demarest M.S."/>
            <person name="Detter J.C."/>
            <person name="Glavina T."/>
            <person name="Goodstein D."/>
            <person name="Hadi M.Z."/>
            <person name="Hellsten U."/>
            <person name="Hildebrand M."/>
            <person name="Jenkins B.D."/>
            <person name="Jurka J."/>
            <person name="Kapitonov V.V."/>
            <person name="Kroger N."/>
            <person name="Lau W.W."/>
            <person name="Lane T.W."/>
            <person name="Larimer F.W."/>
            <person name="Lippmeier J.C."/>
            <person name="Lucas S."/>
            <person name="Medina M."/>
            <person name="Montsant A."/>
            <person name="Obornik M."/>
            <person name="Parker M.S."/>
            <person name="Palenik B."/>
            <person name="Pazour G.J."/>
            <person name="Richardson P.M."/>
            <person name="Rynearson T.A."/>
            <person name="Saito M.A."/>
            <person name="Schwartz D.C."/>
            <person name="Thamatrakoln K."/>
            <person name="Valentin K."/>
            <person name="Vardi A."/>
            <person name="Wilkerson F.P."/>
            <person name="Rokhsar D.S."/>
        </authorList>
    </citation>
    <scope>NUCLEOTIDE SEQUENCE [LARGE SCALE GENOMIC DNA]</scope>
    <source>
        <strain evidence="3 4">CCMP1335</strain>
    </source>
</reference>
<keyword evidence="4" id="KW-1185">Reference proteome</keyword>
<feature type="compositionally biased region" description="Low complexity" evidence="2">
    <location>
        <begin position="66"/>
        <end position="81"/>
    </location>
</feature>
<dbReference type="GeneID" id="7451734"/>
<dbReference type="eggNOG" id="ENOG502SQDY">
    <property type="taxonomic scope" value="Eukaryota"/>
</dbReference>
<evidence type="ECO:0000256" key="2">
    <source>
        <dbReference type="SAM" id="MobiDB-lite"/>
    </source>
</evidence>
<accession>B8C1Y3</accession>
<dbReference type="HOGENOM" id="CLU_321745_0_0_1"/>
<feature type="compositionally biased region" description="Basic and acidic residues" evidence="2">
    <location>
        <begin position="131"/>
        <end position="140"/>
    </location>
</feature>
<sequence length="989" mass="112191">MDKGGRRGGGYGNHSNYTSASGWSGGGRYNVDNEQRGGWSSQRQQGNHSNNYYGSNQGDDGNGRTQSNSNHSNNYYGSNQGDDGSGRTNNYYGSNQGDDGSGRTQSNSNRNPHREGYSYQYNTNHSNSQRQEVHDDRKPEQINSCARRASSEEYSNSAKRAKTYEDHIAAVVAPTDIEMLTEDQRSYRNEVKALMEYEDSINAIPLQAFCLPVGWDESRKNASNVAIEKVEERLREKEEVEAQRQYNDSDDSDDSYKRDLRGGGKRTTSQLTSDDRTFLGALSSCYTMMIGFDIVALGNSKDTEWCYCPLSTKQQKWRAMHGIQLDADDQCKCSGAFSPIGLMGHLEMIGGVRTYRDPNTRQQTADPMLCKRHYGARQFLMSLYANYNGEGIGHKALFKLNDDNWKKADVAENKRYIKALRLGFVELRKQEEKNKQLEAELKRAEKAKIEFKAISDDRYEQIERLKSERLKFNIPEESSDTALNERDVARYKQMISHYFMSNRKRISLGLSDDDVKKNRPNIKLQADRSKKCSFSLQHFFDDLYKKRNTKTTQTAQTHKLLFGDMNATLTKWLLSEWNVEYDKKEVYAKGKGGREQKKPGTAIDEGTVYCFATAASFSVPYCSRVYSTMDYSSLLLLLTGGPSRQFKSDVWKQLSALSIPVKESTDMIAMFDEATTKGVGVNGLELIPITDETLSERIRGLGLEKNAEDIKTRAKEYARAVGRIMLHSFVHGHFVSSAALTPLFVNVLKHLDGTFIMNLSNYDLLSCKLEDGTLDSKGDPWTWETLCSEFIPQSFIHSRSLLLGGLADGLSVDGTLDASAKLEERCGELSEFLANIPLEAVQKALFSNPVLTFEEVWGSSSPVYGEGDAEWEGSVEDKQIQIDLQQKFYENDFKRYLEEGSKRDDCFLSKFVEACTGSSCLPFVTSYDKNPFQIQIEFNFTQEPFCYPKCHTCSNQMVLPGFLYGDDYDIFCERMDYVIKYAYNTYEMM</sequence>
<organism evidence="3 4">
    <name type="scientific">Thalassiosira pseudonana</name>
    <name type="common">Marine diatom</name>
    <name type="synonym">Cyclotella nana</name>
    <dbReference type="NCBI Taxonomy" id="35128"/>
    <lineage>
        <taxon>Eukaryota</taxon>
        <taxon>Sar</taxon>
        <taxon>Stramenopiles</taxon>
        <taxon>Ochrophyta</taxon>
        <taxon>Bacillariophyta</taxon>
        <taxon>Coscinodiscophyceae</taxon>
        <taxon>Thalassiosirophycidae</taxon>
        <taxon>Thalassiosirales</taxon>
        <taxon>Thalassiosiraceae</taxon>
        <taxon>Thalassiosira</taxon>
    </lineage>
</organism>
<feature type="compositionally biased region" description="Polar residues" evidence="2">
    <location>
        <begin position="13"/>
        <end position="22"/>
    </location>
</feature>
<protein>
    <submittedName>
        <fullName evidence="3">Uncharacterized protein</fullName>
    </submittedName>
</protein>
<proteinExistence type="predicted"/>
<keyword evidence="1" id="KW-0175">Coiled coil</keyword>
<dbReference type="KEGG" id="tps:THAPSDRAFT_5093"/>
<feature type="compositionally biased region" description="Polar residues" evidence="2">
    <location>
        <begin position="86"/>
        <end position="110"/>
    </location>
</feature>
<dbReference type="AlphaFoldDB" id="B8C1Y3"/>
<feature type="compositionally biased region" description="Low complexity" evidence="2">
    <location>
        <begin position="36"/>
        <end position="46"/>
    </location>
</feature>
<name>B8C1Y3_THAPS</name>
<evidence type="ECO:0000313" key="3">
    <source>
        <dbReference type="EMBL" id="EED92299.1"/>
    </source>
</evidence>
<feature type="region of interest" description="Disordered" evidence="2">
    <location>
        <begin position="236"/>
        <end position="270"/>
    </location>
</feature>
<evidence type="ECO:0000256" key="1">
    <source>
        <dbReference type="SAM" id="Coils"/>
    </source>
</evidence>
<dbReference type="InParanoid" id="B8C1Y3"/>
<feature type="compositionally biased region" description="Polar residues" evidence="2">
    <location>
        <begin position="47"/>
        <end position="65"/>
    </location>
</feature>
<evidence type="ECO:0000313" key="4">
    <source>
        <dbReference type="Proteomes" id="UP000001449"/>
    </source>
</evidence>